<organism evidence="2 3">
    <name type="scientific">Desulfobulbus propionicus (strain ATCC 33891 / DSM 2032 / VKM B-1956 / 1pr3)</name>
    <dbReference type="NCBI Taxonomy" id="577650"/>
    <lineage>
        <taxon>Bacteria</taxon>
        <taxon>Pseudomonadati</taxon>
        <taxon>Thermodesulfobacteriota</taxon>
        <taxon>Desulfobulbia</taxon>
        <taxon>Desulfobulbales</taxon>
        <taxon>Desulfobulbaceae</taxon>
        <taxon>Desulfobulbus</taxon>
    </lineage>
</organism>
<protein>
    <submittedName>
        <fullName evidence="2">AMMECR1 domain protein</fullName>
    </submittedName>
</protein>
<feature type="domain" description="AMMECR1" evidence="1">
    <location>
        <begin position="5"/>
        <end position="193"/>
    </location>
</feature>
<dbReference type="InterPro" id="IPR023473">
    <property type="entry name" value="AMMECR1"/>
</dbReference>
<dbReference type="InterPro" id="IPR027485">
    <property type="entry name" value="AMMECR1_N"/>
</dbReference>
<dbReference type="Gene3D" id="3.30.700.20">
    <property type="entry name" value="Hypothetical protein ph0010, domain 1"/>
    <property type="match status" value="1"/>
</dbReference>
<dbReference type="PANTHER" id="PTHR13016:SF0">
    <property type="entry name" value="AMME SYNDROME CANDIDATE GENE 1 PROTEIN"/>
    <property type="match status" value="1"/>
</dbReference>
<dbReference type="EMBL" id="CP002364">
    <property type="protein sequence ID" value="ADW16460.1"/>
    <property type="molecule type" value="Genomic_DNA"/>
</dbReference>
<dbReference type="Gene3D" id="3.30.1490.150">
    <property type="entry name" value="Hypothetical protein ph0010, domain 2"/>
    <property type="match status" value="1"/>
</dbReference>
<dbReference type="InterPro" id="IPR027623">
    <property type="entry name" value="AmmeMemoSam_A"/>
</dbReference>
<evidence type="ECO:0000313" key="3">
    <source>
        <dbReference type="Proteomes" id="UP000006365"/>
    </source>
</evidence>
<proteinExistence type="predicted"/>
<sequence length="193" mass="21186">MLSQQQGQVLVRLARQEIERHLGMTPSRPVTTEELRDPALQERRGVFVTLHKRGDLRGCIGSLAAAESIVDGTRRNALNAAFHDYRFEPLTTAELPALHVEVSVLTEPQPLAYENADDLLRLLRPGVDGVILQGPGGASATFLPQVWQQLPAPDQFLGHLCRKAGLAQGAWRSGTLGVFTYQVQSFEEPRADG</sequence>
<dbReference type="PANTHER" id="PTHR13016">
    <property type="entry name" value="AMMECR1 HOMOLOG"/>
    <property type="match status" value="1"/>
</dbReference>
<keyword evidence="3" id="KW-1185">Reference proteome</keyword>
<dbReference type="SUPFAM" id="SSF143447">
    <property type="entry name" value="AMMECR1-like"/>
    <property type="match status" value="1"/>
</dbReference>
<evidence type="ECO:0000313" key="2">
    <source>
        <dbReference type="EMBL" id="ADW16460.1"/>
    </source>
</evidence>
<dbReference type="PROSITE" id="PS51112">
    <property type="entry name" value="AMMECR1"/>
    <property type="match status" value="1"/>
</dbReference>
<dbReference type="RefSeq" id="WP_015723008.1">
    <property type="nucleotide sequence ID" value="NC_014972.1"/>
</dbReference>
<dbReference type="InterPro" id="IPR002733">
    <property type="entry name" value="AMMECR1_domain"/>
</dbReference>
<dbReference type="Pfam" id="PF01871">
    <property type="entry name" value="AMMECR1"/>
    <property type="match status" value="1"/>
</dbReference>
<dbReference type="AlphaFoldDB" id="A0A7U3YJC0"/>
<gene>
    <name evidence="2" type="ordered locus">Despr_0276</name>
</gene>
<dbReference type="NCBIfam" id="TIGR04335">
    <property type="entry name" value="AmmeMemoSam_A"/>
    <property type="match status" value="1"/>
</dbReference>
<dbReference type="KEGG" id="dpr:Despr_0276"/>
<evidence type="ECO:0000259" key="1">
    <source>
        <dbReference type="PROSITE" id="PS51112"/>
    </source>
</evidence>
<dbReference type="NCBIfam" id="TIGR00296">
    <property type="entry name" value="TIGR00296 family protein"/>
    <property type="match status" value="1"/>
</dbReference>
<accession>A0A7U3YJC0</accession>
<dbReference type="InterPro" id="IPR036071">
    <property type="entry name" value="AMMECR1_dom_sf"/>
</dbReference>
<name>A0A7U3YJC0_DESPD</name>
<reference evidence="2 3" key="1">
    <citation type="journal article" date="2011" name="Stand. Genomic Sci.">
        <title>Complete genome sequence of Desulfobulbus propionicus type strain (1pr3).</title>
        <authorList>
            <person name="Pagani I."/>
            <person name="Lapidus A."/>
            <person name="Nolan M."/>
            <person name="Lucas S."/>
            <person name="Hammon N."/>
            <person name="Deshpande S."/>
            <person name="Cheng J.F."/>
            <person name="Chertkov O."/>
            <person name="Davenport K."/>
            <person name="Tapia R."/>
            <person name="Han C."/>
            <person name="Goodwin L."/>
            <person name="Pitluck S."/>
            <person name="Liolios K."/>
            <person name="Mavromatis K."/>
            <person name="Ivanova N."/>
            <person name="Mikhailova N."/>
            <person name="Pati A."/>
            <person name="Chen A."/>
            <person name="Palaniappan K."/>
            <person name="Land M."/>
            <person name="Hauser L."/>
            <person name="Chang Y.J."/>
            <person name="Jeffries C.D."/>
            <person name="Detter J.C."/>
            <person name="Brambilla E."/>
            <person name="Kannan K.P."/>
            <person name="Djao O.D."/>
            <person name="Rohde M."/>
            <person name="Pukall R."/>
            <person name="Spring S."/>
            <person name="Goker M."/>
            <person name="Sikorski J."/>
            <person name="Woyke T."/>
            <person name="Bristow J."/>
            <person name="Eisen J.A."/>
            <person name="Markowitz V."/>
            <person name="Hugenholtz P."/>
            <person name="Kyrpides N.C."/>
            <person name="Klenk H.P."/>
        </authorList>
    </citation>
    <scope>NUCLEOTIDE SEQUENCE [LARGE SCALE GENOMIC DNA]</scope>
    <source>
        <strain evidence="3">ATCC 33891 / DSM 2032 / 1pr3</strain>
    </source>
</reference>
<dbReference type="Proteomes" id="UP000006365">
    <property type="component" value="Chromosome"/>
</dbReference>